<protein>
    <submittedName>
        <fullName evidence="1">Rhs element Vgr protein</fullName>
    </submittedName>
</protein>
<gene>
    <name evidence="1" type="ORF">PSYMO_27841</name>
</gene>
<sequence length="93" mass="9484">KLIIEAGLEITFKAGGSFIKIDAGGVTVSGSQVKLNSGGSPGKGSEAAPLLPDLAVQPDRGDSGEMLAPAQTQAIKRKPFCEECAQASEKANK</sequence>
<reference evidence="1 2" key="1">
    <citation type="journal article" date="2011" name="PLoS Pathog.">
        <title>Dynamic evolution of pathogenicity revealed by sequencing and comparative genomics of 19 Pseudomonas syringae isolates.</title>
        <authorList>
            <person name="Baltrus D.A."/>
            <person name="Nishimura M.T."/>
            <person name="Romanchuk A."/>
            <person name="Chang J.H."/>
            <person name="Mukhtar M.S."/>
            <person name="Cherkis K."/>
            <person name="Roach J."/>
            <person name="Grant S.R."/>
            <person name="Jones C.D."/>
            <person name="Dangl J.L."/>
        </authorList>
    </citation>
    <scope>NUCLEOTIDE SEQUENCE [LARGE SCALE GENOMIC DNA]</scope>
    <source>
        <strain evidence="1 2">301020</strain>
    </source>
</reference>
<comment type="caution">
    <text evidence="1">The sequence shown here is derived from an EMBL/GenBank/DDBJ whole genome shotgun (WGS) entry which is preliminary data.</text>
</comment>
<dbReference type="Proteomes" id="UP000003465">
    <property type="component" value="Unassembled WGS sequence"/>
</dbReference>
<name>A0A656GHQ4_PSEA0</name>
<dbReference type="AlphaFoldDB" id="A0A656GHQ4"/>
<feature type="non-terminal residue" evidence="1">
    <location>
        <position position="1"/>
    </location>
</feature>
<accession>A0A656GHQ4</accession>
<organism evidence="1 2">
    <name type="scientific">Pseudomonas amygdali pv. mori str. 301020</name>
    <dbReference type="NCBI Taxonomy" id="629261"/>
    <lineage>
        <taxon>Bacteria</taxon>
        <taxon>Pseudomonadati</taxon>
        <taxon>Pseudomonadota</taxon>
        <taxon>Gammaproteobacteria</taxon>
        <taxon>Pseudomonadales</taxon>
        <taxon>Pseudomonadaceae</taxon>
        <taxon>Pseudomonas</taxon>
        <taxon>Pseudomonas amygdali</taxon>
    </lineage>
</organism>
<proteinExistence type="predicted"/>
<evidence type="ECO:0000313" key="2">
    <source>
        <dbReference type="Proteomes" id="UP000003465"/>
    </source>
</evidence>
<evidence type="ECO:0000313" key="1">
    <source>
        <dbReference type="EMBL" id="EGH25061.1"/>
    </source>
</evidence>
<dbReference type="EMBL" id="AEAG01001111">
    <property type="protein sequence ID" value="EGH25061.1"/>
    <property type="molecule type" value="Genomic_DNA"/>
</dbReference>